<reference evidence="2 3" key="3">
    <citation type="submission" date="2020-08" db="EMBL/GenBank/DDBJ databases">
        <title>Genomic Encyclopedia of Type Strains, Phase IV (KMG-IV): sequencing the most valuable type-strain genomes for metagenomic binning, comparative biology and taxonomic classification.</title>
        <authorList>
            <person name="Goeker M."/>
        </authorList>
    </citation>
    <scope>NUCLEOTIDE SEQUENCE [LARGE SCALE GENOMIC DNA]</scope>
    <source>
        <strain evidence="2 3">DSM 27521</strain>
    </source>
</reference>
<sequence length="58" mass="6472">MKARTRGRLARMEAQRTPAGVPPVIVRHIVNHGPDGAPVNLRMERREVNLYPADRGTS</sequence>
<dbReference type="Proteomes" id="UP000539473">
    <property type="component" value="Unassembled WGS sequence"/>
</dbReference>
<dbReference type="EMBL" id="JACHFK010000001">
    <property type="protein sequence ID" value="MBB5374982.1"/>
    <property type="molecule type" value="Genomic_DNA"/>
</dbReference>
<evidence type="ECO:0000313" key="3">
    <source>
        <dbReference type="Proteomes" id="UP000539473"/>
    </source>
</evidence>
<accession>A0A7W8KB41</accession>
<organism evidence="2 3">
    <name type="scientific">Deinococcus metalli</name>
    <dbReference type="NCBI Taxonomy" id="1141878"/>
    <lineage>
        <taxon>Bacteria</taxon>
        <taxon>Thermotogati</taxon>
        <taxon>Deinococcota</taxon>
        <taxon>Deinococci</taxon>
        <taxon>Deinococcales</taxon>
        <taxon>Deinococcaceae</taxon>
        <taxon>Deinococcus</taxon>
    </lineage>
</organism>
<evidence type="ECO:0000313" key="4">
    <source>
        <dbReference type="Proteomes" id="UP000619376"/>
    </source>
</evidence>
<evidence type="ECO:0000313" key="2">
    <source>
        <dbReference type="EMBL" id="MBB5374982.1"/>
    </source>
</evidence>
<dbReference type="AlphaFoldDB" id="A0A7W8KB41"/>
<dbReference type="EMBL" id="BNAJ01000001">
    <property type="protein sequence ID" value="GHF32308.1"/>
    <property type="molecule type" value="Genomic_DNA"/>
</dbReference>
<comment type="caution">
    <text evidence="2">The sequence shown here is derived from an EMBL/GenBank/DDBJ whole genome shotgun (WGS) entry which is preliminary data.</text>
</comment>
<reference evidence="1" key="1">
    <citation type="journal article" date="2014" name="Int. J. Syst. Evol. Microbiol.">
        <title>Complete genome of a new Firmicutes species belonging to the dominant human colonic microbiota ('Ruminococcus bicirculans') reveals two chromosomes and a selective capacity to utilize plant glucans.</title>
        <authorList>
            <consortium name="NISC Comparative Sequencing Program"/>
            <person name="Wegmann U."/>
            <person name="Louis P."/>
            <person name="Goesmann A."/>
            <person name="Henrissat B."/>
            <person name="Duncan S.H."/>
            <person name="Flint H.J."/>
        </authorList>
    </citation>
    <scope>NUCLEOTIDE SEQUENCE</scope>
    <source>
        <strain evidence="1">CGMCC 1.18437</strain>
    </source>
</reference>
<reference evidence="1" key="4">
    <citation type="submission" date="2024-05" db="EMBL/GenBank/DDBJ databases">
        <authorList>
            <person name="Sun Q."/>
            <person name="Zhou Y."/>
        </authorList>
    </citation>
    <scope>NUCLEOTIDE SEQUENCE</scope>
    <source>
        <strain evidence="1">CGMCC 1.18437</strain>
    </source>
</reference>
<protein>
    <submittedName>
        <fullName evidence="2">Uncharacterized protein</fullName>
    </submittedName>
</protein>
<keyword evidence="4" id="KW-1185">Reference proteome</keyword>
<dbReference type="Proteomes" id="UP000619376">
    <property type="component" value="Unassembled WGS sequence"/>
</dbReference>
<dbReference type="RefSeq" id="WP_184109234.1">
    <property type="nucleotide sequence ID" value="NZ_BNAJ01000001.1"/>
</dbReference>
<gene>
    <name evidence="1" type="ORF">GCM10017781_06170</name>
    <name evidence="2" type="ORF">HNQ07_000426</name>
</gene>
<evidence type="ECO:0000313" key="1">
    <source>
        <dbReference type="EMBL" id="GHF32308.1"/>
    </source>
</evidence>
<reference evidence="4" key="2">
    <citation type="journal article" date="2019" name="Int. J. Syst. Evol. Microbiol.">
        <title>The Global Catalogue of Microorganisms (GCM) 10K type strain sequencing project: providing services to taxonomists for standard genome sequencing and annotation.</title>
        <authorList>
            <consortium name="The Broad Institute Genomics Platform"/>
            <consortium name="The Broad Institute Genome Sequencing Center for Infectious Disease"/>
            <person name="Wu L."/>
            <person name="Ma J."/>
        </authorList>
    </citation>
    <scope>NUCLEOTIDE SEQUENCE [LARGE SCALE GENOMIC DNA]</scope>
    <source>
        <strain evidence="4">CGMCC 1.18437</strain>
    </source>
</reference>
<proteinExistence type="predicted"/>
<name>A0A7W8KB41_9DEIO</name>